<proteinExistence type="predicted"/>
<protein>
    <recommendedName>
        <fullName evidence="3">C2H2-type domain-containing protein</fullName>
    </recommendedName>
</protein>
<feature type="compositionally biased region" description="Polar residues" evidence="2">
    <location>
        <begin position="737"/>
        <end position="758"/>
    </location>
</feature>
<evidence type="ECO:0000313" key="4">
    <source>
        <dbReference type="EMBL" id="KAL2054489.1"/>
    </source>
</evidence>
<feature type="compositionally biased region" description="Low complexity" evidence="2">
    <location>
        <begin position="783"/>
        <end position="806"/>
    </location>
</feature>
<evidence type="ECO:0000256" key="1">
    <source>
        <dbReference type="PROSITE-ProRule" id="PRU00042"/>
    </source>
</evidence>
<dbReference type="PROSITE" id="PS00028">
    <property type="entry name" value="ZINC_FINGER_C2H2_1"/>
    <property type="match status" value="1"/>
</dbReference>
<evidence type="ECO:0000256" key="2">
    <source>
        <dbReference type="SAM" id="MobiDB-lite"/>
    </source>
</evidence>
<keyword evidence="1" id="KW-0863">Zinc-finger</keyword>
<dbReference type="PROSITE" id="PS50157">
    <property type="entry name" value="ZINC_FINGER_C2H2_2"/>
    <property type="match status" value="1"/>
</dbReference>
<feature type="compositionally biased region" description="Low complexity" evidence="2">
    <location>
        <begin position="759"/>
        <end position="772"/>
    </location>
</feature>
<dbReference type="InterPro" id="IPR013087">
    <property type="entry name" value="Znf_C2H2_type"/>
</dbReference>
<keyword evidence="5" id="KW-1185">Reference proteome</keyword>
<keyword evidence="1" id="KW-0479">Metal-binding</keyword>
<gene>
    <name evidence="4" type="ORF">ABVK25_005237</name>
</gene>
<dbReference type="Proteomes" id="UP001590951">
    <property type="component" value="Unassembled WGS sequence"/>
</dbReference>
<name>A0ABR4B9G1_9LECA</name>
<evidence type="ECO:0000259" key="3">
    <source>
        <dbReference type="PROSITE" id="PS50157"/>
    </source>
</evidence>
<accession>A0ABR4B9G1</accession>
<feature type="region of interest" description="Disordered" evidence="2">
    <location>
        <begin position="302"/>
        <end position="327"/>
    </location>
</feature>
<evidence type="ECO:0000313" key="5">
    <source>
        <dbReference type="Proteomes" id="UP001590951"/>
    </source>
</evidence>
<dbReference type="EMBL" id="JBHFEH010000015">
    <property type="protein sequence ID" value="KAL2054489.1"/>
    <property type="molecule type" value="Genomic_DNA"/>
</dbReference>
<feature type="region of interest" description="Disordered" evidence="2">
    <location>
        <begin position="736"/>
        <end position="811"/>
    </location>
</feature>
<sequence>MSRQLEGTYAHVLPCALQHYLGQTEAMSVSGGLPEHDCRKAFQDWVAHIRPQVSDVSEKHMCPLLWCRNRFEDSQSTVRHTSNCPWLPNACYWCPQCKKPERFWSSGKPREAVPSQLIRRKSSKMRKAKAFFKHFSRKGAGAKAKTGSLDGHISSTSGLYRKPEMDPRPRKMCEAHAKGVRLPEIDGLEFSEMYGSKQTQSRVLELAGSAANRAELSASLLWSGQDLKPFHHEKLRSELSTEETIWAKPELPTPEPRYELPPLPLSSMKTSEPVQDRRQLCCMSCSILADASLVVPLPTQPVNSDGLDSPESKTCCTRDGQHNQSHQSYLPSSQLITHLAEVEVGKTQFDPAQPVQPILEPCIPPFEISNASDSGHIDEHGYIAPAENHSSLTCVFGDILASDASWPVRETRFSSKGGLAPTQEYIQDLYQLVEVVNTEWLERLKSTRHLHSRCSALAPAAVFFRGIQTMQRCFNGSLTNEFEDVFSLVHVACASAYMLHKDDKSYYWDNFFDHMLQWQHVLLDVDDVQCFLMAMDQLSCAESYCLTYSLCGRSSSDQRSYEQIFSMLRYGPIMEDCSSLLDDVEHTSVPERNGALLPEHLACYAQSYAANIKEIIETMIEPLKCEPGIEAFHENIVEVEFRLYAGLLRNPREVEAMLKSSGRHYSQSQQVFERFQQSVTTLCNTAMHQSDPNWRSRYYAAALDKILAVSVEIGNRQTLEARSARHSRTSVLAVVRPTQSTCTSPISPVSGESETFINSSPSTVGSTSSRHSSLVDHYDSSFTAPTSDSTGSPTSPSLPASPTSASRMISCPDPSCPEKFKPISGATNVLRHLKTSRAHGNGATYYCHKEGCAKRFSRSDNLNHHIQKVHGAPVLPPTRQRGLRKRRRELDDVPEQDERVFRLDGADLLAQEFARPEGNYF</sequence>
<feature type="region of interest" description="Disordered" evidence="2">
    <location>
        <begin position="142"/>
        <end position="169"/>
    </location>
</feature>
<organism evidence="4 5">
    <name type="scientific">Lepraria finkii</name>
    <dbReference type="NCBI Taxonomy" id="1340010"/>
    <lineage>
        <taxon>Eukaryota</taxon>
        <taxon>Fungi</taxon>
        <taxon>Dikarya</taxon>
        <taxon>Ascomycota</taxon>
        <taxon>Pezizomycotina</taxon>
        <taxon>Lecanoromycetes</taxon>
        <taxon>OSLEUM clade</taxon>
        <taxon>Lecanoromycetidae</taxon>
        <taxon>Lecanorales</taxon>
        <taxon>Lecanorineae</taxon>
        <taxon>Stereocaulaceae</taxon>
        <taxon>Lepraria</taxon>
    </lineage>
</organism>
<keyword evidence="1" id="KW-0862">Zinc</keyword>
<comment type="caution">
    <text evidence="4">The sequence shown here is derived from an EMBL/GenBank/DDBJ whole genome shotgun (WGS) entry which is preliminary data.</text>
</comment>
<dbReference type="Gene3D" id="3.30.160.60">
    <property type="entry name" value="Classic Zinc Finger"/>
    <property type="match status" value="1"/>
</dbReference>
<feature type="domain" description="C2H2-type" evidence="3">
    <location>
        <begin position="845"/>
        <end position="870"/>
    </location>
</feature>
<reference evidence="4 5" key="1">
    <citation type="submission" date="2024-09" db="EMBL/GenBank/DDBJ databases">
        <title>Rethinking Asexuality: The Enigmatic Case of Functional Sexual Genes in Lepraria (Stereocaulaceae).</title>
        <authorList>
            <person name="Doellman M."/>
            <person name="Sun Y."/>
            <person name="Barcenas-Pena A."/>
            <person name="Lumbsch H.T."/>
            <person name="Grewe F."/>
        </authorList>
    </citation>
    <scope>NUCLEOTIDE SEQUENCE [LARGE SCALE GENOMIC DNA]</scope>
    <source>
        <strain evidence="4 5">Grewe 0041</strain>
    </source>
</reference>